<keyword evidence="5" id="KW-0479">Metal-binding</keyword>
<reference evidence="6" key="2">
    <citation type="submission" date="2020-08" db="EMBL/GenBank/DDBJ databases">
        <authorList>
            <person name="Chen M."/>
            <person name="Teng W."/>
            <person name="Zhao L."/>
            <person name="Hu C."/>
            <person name="Zhou Y."/>
            <person name="Han B."/>
            <person name="Song L."/>
            <person name="Shu W."/>
        </authorList>
    </citation>
    <scope>NUCLEOTIDE SEQUENCE</scope>
    <source>
        <strain evidence="6">FACHB-1277</strain>
    </source>
</reference>
<keyword evidence="6" id="KW-0436">Ligase</keyword>
<evidence type="ECO:0000256" key="4">
    <source>
        <dbReference type="PIRSR" id="PIRSR006806-1"/>
    </source>
</evidence>
<reference evidence="6" key="1">
    <citation type="journal article" date="2015" name="ISME J.">
        <title>Draft Genome Sequence of Streptomyces incarnatus NRRL8089, which Produces the Nucleoside Antibiotic Sinefungin.</title>
        <authorList>
            <person name="Oshima K."/>
            <person name="Hattori M."/>
            <person name="Shimizu H."/>
            <person name="Fukuda K."/>
            <person name="Nemoto M."/>
            <person name="Inagaki K."/>
            <person name="Tamura T."/>
        </authorList>
    </citation>
    <scope>NUCLEOTIDE SEQUENCE</scope>
    <source>
        <strain evidence="6">FACHB-1277</strain>
    </source>
</reference>
<dbReference type="Gene3D" id="3.40.50.10420">
    <property type="entry name" value="NagB/RpiA/CoA transferase-like"/>
    <property type="match status" value="1"/>
</dbReference>
<accession>A0A926UTQ5</accession>
<dbReference type="AlphaFoldDB" id="A0A926UTQ5"/>
<comment type="catalytic activity">
    <reaction evidence="5">
        <text>(6S)-5-formyl-5,6,7,8-tetrahydrofolate + ATP = (6R)-5,10-methenyltetrahydrofolate + ADP + phosphate</text>
        <dbReference type="Rhea" id="RHEA:10488"/>
        <dbReference type="ChEBI" id="CHEBI:30616"/>
        <dbReference type="ChEBI" id="CHEBI:43474"/>
        <dbReference type="ChEBI" id="CHEBI:57455"/>
        <dbReference type="ChEBI" id="CHEBI:57457"/>
        <dbReference type="ChEBI" id="CHEBI:456216"/>
        <dbReference type="EC" id="6.3.3.2"/>
    </reaction>
</comment>
<dbReference type="EC" id="6.3.3.2" evidence="5"/>
<proteinExistence type="inferred from homology"/>
<comment type="caution">
    <text evidence="6">The sequence shown here is derived from an EMBL/GenBank/DDBJ whole genome shotgun (WGS) entry which is preliminary data.</text>
</comment>
<feature type="binding site" evidence="4">
    <location>
        <begin position="130"/>
        <end position="138"/>
    </location>
    <ligand>
        <name>ATP</name>
        <dbReference type="ChEBI" id="CHEBI:30616"/>
    </ligand>
</feature>
<dbReference type="NCBIfam" id="TIGR02727">
    <property type="entry name" value="MTHFS_bact"/>
    <property type="match status" value="1"/>
</dbReference>
<comment type="similarity">
    <text evidence="1 5">Belongs to the 5-formyltetrahydrofolate cyclo-ligase family.</text>
</comment>
<evidence type="ECO:0000256" key="1">
    <source>
        <dbReference type="ARBA" id="ARBA00010638"/>
    </source>
</evidence>
<dbReference type="GO" id="GO:0046872">
    <property type="term" value="F:metal ion binding"/>
    <property type="evidence" value="ECO:0007669"/>
    <property type="project" value="UniProtKB-KW"/>
</dbReference>
<dbReference type="Pfam" id="PF01812">
    <property type="entry name" value="5-FTHF_cyc-lig"/>
    <property type="match status" value="1"/>
</dbReference>
<dbReference type="GO" id="GO:0005524">
    <property type="term" value="F:ATP binding"/>
    <property type="evidence" value="ECO:0007669"/>
    <property type="project" value="UniProtKB-KW"/>
</dbReference>
<evidence type="ECO:0000256" key="3">
    <source>
        <dbReference type="ARBA" id="ARBA00022840"/>
    </source>
</evidence>
<dbReference type="GO" id="GO:0009396">
    <property type="term" value="P:folic acid-containing compound biosynthetic process"/>
    <property type="evidence" value="ECO:0007669"/>
    <property type="project" value="TreeGrafter"/>
</dbReference>
<dbReference type="InterPro" id="IPR037171">
    <property type="entry name" value="NagB/RpiA_transferase-like"/>
</dbReference>
<evidence type="ECO:0000313" key="7">
    <source>
        <dbReference type="Proteomes" id="UP000631421"/>
    </source>
</evidence>
<dbReference type="SUPFAM" id="SSF100950">
    <property type="entry name" value="NagB/RpiA/CoA transferase-like"/>
    <property type="match status" value="1"/>
</dbReference>
<comment type="cofactor">
    <cofactor evidence="5">
        <name>Mg(2+)</name>
        <dbReference type="ChEBI" id="CHEBI:18420"/>
    </cofactor>
</comment>
<dbReference type="EMBL" id="JACJPY010000030">
    <property type="protein sequence ID" value="MBD2150668.1"/>
    <property type="molecule type" value="Genomic_DNA"/>
</dbReference>
<keyword evidence="7" id="KW-1185">Reference proteome</keyword>
<protein>
    <recommendedName>
        <fullName evidence="5">5-formyltetrahydrofolate cyclo-ligase</fullName>
        <ecNumber evidence="5">6.3.3.2</ecNumber>
    </recommendedName>
</protein>
<evidence type="ECO:0000256" key="2">
    <source>
        <dbReference type="ARBA" id="ARBA00022741"/>
    </source>
</evidence>
<feature type="binding site" evidence="4">
    <location>
        <begin position="2"/>
        <end position="6"/>
    </location>
    <ligand>
        <name>ATP</name>
        <dbReference type="ChEBI" id="CHEBI:30616"/>
    </ligand>
</feature>
<evidence type="ECO:0000256" key="5">
    <source>
        <dbReference type="RuleBase" id="RU361279"/>
    </source>
</evidence>
<dbReference type="GO" id="GO:0030272">
    <property type="term" value="F:5-formyltetrahydrofolate cyclo-ligase activity"/>
    <property type="evidence" value="ECO:0007669"/>
    <property type="project" value="UniProtKB-EC"/>
</dbReference>
<name>A0A926UTQ5_9CYAN</name>
<dbReference type="RefSeq" id="WP_190351025.1">
    <property type="nucleotide sequence ID" value="NZ_JACJPY010000030.1"/>
</dbReference>
<evidence type="ECO:0000313" key="6">
    <source>
        <dbReference type="EMBL" id="MBD2150668.1"/>
    </source>
</evidence>
<dbReference type="PIRSF" id="PIRSF006806">
    <property type="entry name" value="FTHF_cligase"/>
    <property type="match status" value="1"/>
</dbReference>
<gene>
    <name evidence="6" type="ORF">H6F44_11135</name>
</gene>
<dbReference type="GO" id="GO:0035999">
    <property type="term" value="P:tetrahydrofolate interconversion"/>
    <property type="evidence" value="ECO:0007669"/>
    <property type="project" value="TreeGrafter"/>
</dbReference>
<keyword evidence="3 4" id="KW-0067">ATP-binding</keyword>
<keyword evidence="2 4" id="KW-0547">Nucleotide-binding</keyword>
<feature type="binding site" evidence="4">
    <location>
        <position position="53"/>
    </location>
    <ligand>
        <name>substrate</name>
    </ligand>
</feature>
<dbReference type="Proteomes" id="UP000631421">
    <property type="component" value="Unassembled WGS sequence"/>
</dbReference>
<keyword evidence="5" id="KW-0460">Magnesium</keyword>
<organism evidence="6 7">
    <name type="scientific">Pseudanabaena cinerea FACHB-1277</name>
    <dbReference type="NCBI Taxonomy" id="2949581"/>
    <lineage>
        <taxon>Bacteria</taxon>
        <taxon>Bacillati</taxon>
        <taxon>Cyanobacteriota</taxon>
        <taxon>Cyanophyceae</taxon>
        <taxon>Pseudanabaenales</taxon>
        <taxon>Pseudanabaenaceae</taxon>
        <taxon>Pseudanabaena</taxon>
        <taxon>Pseudanabaena cinerea</taxon>
    </lineage>
</organism>
<dbReference type="PANTHER" id="PTHR23407">
    <property type="entry name" value="ATPASE INHIBITOR/5-FORMYLTETRAHYDROFOLATE CYCLO-LIGASE"/>
    <property type="match status" value="1"/>
</dbReference>
<dbReference type="PANTHER" id="PTHR23407:SF1">
    <property type="entry name" value="5-FORMYLTETRAHYDROFOLATE CYCLO-LIGASE"/>
    <property type="match status" value="1"/>
</dbReference>
<dbReference type="InterPro" id="IPR024185">
    <property type="entry name" value="FTHF_cligase-like_sf"/>
</dbReference>
<dbReference type="InterPro" id="IPR002698">
    <property type="entry name" value="FTHF_cligase"/>
</dbReference>
<sequence length="188" mass="21617">MKAILRKKLIQQRCQIPDEVWQQRSQAICDRLSNLPQFPQAQNILAYTSFRREPDLTALWQKFPDRNWGFPRCVGQDLVWHQVPIADFAVAMRSGAYGILEPNPDLPSMDLGQVDLILIAAVACDLRGYRLGYGGGFYDRWLPHAKGAKIGIIFNEFYLEELPNDPWDVKLDAIVTELTVKYINLHIF</sequence>